<dbReference type="InterPro" id="IPR036388">
    <property type="entry name" value="WH-like_DNA-bd_sf"/>
</dbReference>
<evidence type="ECO:0000256" key="1">
    <source>
        <dbReference type="ARBA" id="ARBA00023015"/>
    </source>
</evidence>
<dbReference type="InterPro" id="IPR000524">
    <property type="entry name" value="Tscrpt_reg_HTH_GntR"/>
</dbReference>
<dbReference type="InterPro" id="IPR011711">
    <property type="entry name" value="GntR_C"/>
</dbReference>
<organism evidence="5 6">
    <name type="scientific">Labrys okinawensis</name>
    <dbReference type="NCBI Taxonomy" id="346911"/>
    <lineage>
        <taxon>Bacteria</taxon>
        <taxon>Pseudomonadati</taxon>
        <taxon>Pseudomonadota</taxon>
        <taxon>Alphaproteobacteria</taxon>
        <taxon>Hyphomicrobiales</taxon>
        <taxon>Xanthobacteraceae</taxon>
        <taxon>Labrys</taxon>
    </lineage>
</organism>
<evidence type="ECO:0000259" key="4">
    <source>
        <dbReference type="PROSITE" id="PS50949"/>
    </source>
</evidence>
<dbReference type="Pfam" id="PF00392">
    <property type="entry name" value="GntR"/>
    <property type="match status" value="1"/>
</dbReference>
<dbReference type="GO" id="GO:0003700">
    <property type="term" value="F:DNA-binding transcription factor activity"/>
    <property type="evidence" value="ECO:0007669"/>
    <property type="project" value="InterPro"/>
</dbReference>
<dbReference type="Gene3D" id="1.20.120.530">
    <property type="entry name" value="GntR ligand-binding domain-like"/>
    <property type="match status" value="1"/>
</dbReference>
<dbReference type="OrthoDB" id="8114900at2"/>
<evidence type="ECO:0000313" key="5">
    <source>
        <dbReference type="EMBL" id="PRH84716.1"/>
    </source>
</evidence>
<proteinExistence type="predicted"/>
<keyword evidence="6" id="KW-1185">Reference proteome</keyword>
<evidence type="ECO:0000313" key="6">
    <source>
        <dbReference type="Proteomes" id="UP000237682"/>
    </source>
</evidence>
<dbReference type="SUPFAM" id="SSF46785">
    <property type="entry name" value="Winged helix' DNA-binding domain"/>
    <property type="match status" value="1"/>
</dbReference>
<dbReference type="InterPro" id="IPR008920">
    <property type="entry name" value="TF_FadR/GntR_C"/>
</dbReference>
<comment type="caution">
    <text evidence="5">The sequence shown here is derived from an EMBL/GenBank/DDBJ whole genome shotgun (WGS) entry which is preliminary data.</text>
</comment>
<dbReference type="AlphaFoldDB" id="A0A2S9Q5U3"/>
<name>A0A2S9Q5U3_9HYPH</name>
<dbReference type="CDD" id="cd07377">
    <property type="entry name" value="WHTH_GntR"/>
    <property type="match status" value="1"/>
</dbReference>
<reference evidence="5 6" key="1">
    <citation type="submission" date="2018-02" db="EMBL/GenBank/DDBJ databases">
        <title>Whole genome sequencing of endophytic bacterium.</title>
        <authorList>
            <person name="Eedara R."/>
            <person name="Podile A.R."/>
        </authorList>
    </citation>
    <scope>NUCLEOTIDE SEQUENCE [LARGE SCALE GENOMIC DNA]</scope>
    <source>
        <strain evidence="5 6">RP1T</strain>
    </source>
</reference>
<evidence type="ECO:0000256" key="3">
    <source>
        <dbReference type="ARBA" id="ARBA00023163"/>
    </source>
</evidence>
<dbReference type="GO" id="GO:0003677">
    <property type="term" value="F:DNA binding"/>
    <property type="evidence" value="ECO:0007669"/>
    <property type="project" value="UniProtKB-KW"/>
</dbReference>
<gene>
    <name evidence="5" type="ORF">C5L14_26430</name>
</gene>
<sequence>MAPKIQARWPIADESTPELVLERFSPEQTYKTKVYTALKHAIANMDIYSSPEPTWIDERQLSERLGVSRTPVREAIAMLEQQGFVKSLPRRGIIVLKKTKREVIEMIQAWAALESMAVRLICQRASDREIARLRTIFQEFNDAHKPADYPHEYSTANIRFHQTMIELSGSQILAEMTENLVLHVRGIRQITIGRDDRASKSIVDHLNIIEALEKRDIAKAEAYARDHTLGLADYVAKHSEGIFD</sequence>
<dbReference type="SMART" id="SM00345">
    <property type="entry name" value="HTH_GNTR"/>
    <property type="match status" value="1"/>
</dbReference>
<dbReference type="InterPro" id="IPR036390">
    <property type="entry name" value="WH_DNA-bd_sf"/>
</dbReference>
<keyword evidence="1" id="KW-0805">Transcription regulation</keyword>
<dbReference type="PANTHER" id="PTHR43537">
    <property type="entry name" value="TRANSCRIPTIONAL REGULATOR, GNTR FAMILY"/>
    <property type="match status" value="1"/>
</dbReference>
<dbReference type="PROSITE" id="PS50949">
    <property type="entry name" value="HTH_GNTR"/>
    <property type="match status" value="1"/>
</dbReference>
<keyword evidence="3" id="KW-0804">Transcription</keyword>
<evidence type="ECO:0000256" key="2">
    <source>
        <dbReference type="ARBA" id="ARBA00023125"/>
    </source>
</evidence>
<dbReference type="Gene3D" id="1.10.10.10">
    <property type="entry name" value="Winged helix-like DNA-binding domain superfamily/Winged helix DNA-binding domain"/>
    <property type="match status" value="1"/>
</dbReference>
<protein>
    <submittedName>
        <fullName evidence="5">GntR family transcriptional regulator</fullName>
    </submittedName>
</protein>
<feature type="domain" description="HTH gntR-type" evidence="4">
    <location>
        <begin position="28"/>
        <end position="98"/>
    </location>
</feature>
<dbReference type="PRINTS" id="PR00035">
    <property type="entry name" value="HTHGNTR"/>
</dbReference>
<accession>A0A2S9Q5U3</accession>
<dbReference type="PANTHER" id="PTHR43537:SF49">
    <property type="entry name" value="TRANSCRIPTIONAL REGULATORY PROTEIN"/>
    <property type="match status" value="1"/>
</dbReference>
<dbReference type="Proteomes" id="UP000237682">
    <property type="component" value="Unassembled WGS sequence"/>
</dbReference>
<dbReference type="SUPFAM" id="SSF48008">
    <property type="entry name" value="GntR ligand-binding domain-like"/>
    <property type="match status" value="1"/>
</dbReference>
<dbReference type="SMART" id="SM00895">
    <property type="entry name" value="FCD"/>
    <property type="match status" value="1"/>
</dbReference>
<keyword evidence="2" id="KW-0238">DNA-binding</keyword>
<dbReference type="EMBL" id="PUEJ01000012">
    <property type="protein sequence ID" value="PRH84716.1"/>
    <property type="molecule type" value="Genomic_DNA"/>
</dbReference>
<dbReference type="RefSeq" id="WP_105865040.1">
    <property type="nucleotide sequence ID" value="NZ_PUEJ01000012.1"/>
</dbReference>
<dbReference type="Pfam" id="PF07729">
    <property type="entry name" value="FCD"/>
    <property type="match status" value="1"/>
</dbReference>